<dbReference type="GO" id="GO:0005634">
    <property type="term" value="C:nucleus"/>
    <property type="evidence" value="ECO:0007669"/>
    <property type="project" value="TreeGrafter"/>
</dbReference>
<dbReference type="PANTHER" id="PTHR24353">
    <property type="entry name" value="CYCLIC NUCLEOTIDE-DEPENDENT PROTEIN KINASE"/>
    <property type="match status" value="1"/>
</dbReference>
<dbReference type="GO" id="GO:0004691">
    <property type="term" value="F:cAMP-dependent protein kinase activity"/>
    <property type="evidence" value="ECO:0007669"/>
    <property type="project" value="TreeGrafter"/>
</dbReference>
<dbReference type="eggNOG" id="KOG0616">
    <property type="taxonomic scope" value="Eukaryota"/>
</dbReference>
<dbReference type="PROSITE" id="PS00108">
    <property type="entry name" value="PROTEIN_KINASE_ST"/>
    <property type="match status" value="1"/>
</dbReference>
<dbReference type="InterPro" id="IPR000719">
    <property type="entry name" value="Prot_kinase_dom"/>
</dbReference>
<dbReference type="GO" id="GO:0005829">
    <property type="term" value="C:cytosol"/>
    <property type="evidence" value="ECO:0007669"/>
    <property type="project" value="TreeGrafter"/>
</dbReference>
<dbReference type="InterPro" id="IPR008271">
    <property type="entry name" value="Ser/Thr_kinase_AS"/>
</dbReference>
<reference evidence="1" key="1">
    <citation type="submission" date="2015-05" db="UniProtKB">
        <authorList>
            <consortium name="EnsemblMetazoa"/>
        </authorList>
    </citation>
    <scope>IDENTIFICATION</scope>
</reference>
<dbReference type="GO" id="GO:0005952">
    <property type="term" value="C:cAMP-dependent protein kinase complex"/>
    <property type="evidence" value="ECO:0007669"/>
    <property type="project" value="TreeGrafter"/>
</dbReference>
<dbReference type="AlphaFoldDB" id="T1I2M5"/>
<dbReference type="PANTHER" id="PTHR24353:SF152">
    <property type="entry name" value="UT01108P-RELATED"/>
    <property type="match status" value="1"/>
</dbReference>
<dbReference type="Gene3D" id="3.30.200.20">
    <property type="entry name" value="Phosphorylase Kinase, domain 1"/>
    <property type="match status" value="1"/>
</dbReference>
<dbReference type="PROSITE" id="PS50011">
    <property type="entry name" value="PROTEIN_KINASE_DOM"/>
    <property type="match status" value="1"/>
</dbReference>
<dbReference type="Proteomes" id="UP000015103">
    <property type="component" value="Unassembled WGS sequence"/>
</dbReference>
<dbReference type="SMART" id="SM00220">
    <property type="entry name" value="S_TKc"/>
    <property type="match status" value="1"/>
</dbReference>
<dbReference type="Pfam" id="PF00069">
    <property type="entry name" value="Pkinase"/>
    <property type="match status" value="1"/>
</dbReference>
<dbReference type="Gene3D" id="1.10.510.10">
    <property type="entry name" value="Transferase(Phosphotransferase) domain 1"/>
    <property type="match status" value="1"/>
</dbReference>
<dbReference type="GO" id="GO:0005524">
    <property type="term" value="F:ATP binding"/>
    <property type="evidence" value="ECO:0007669"/>
    <property type="project" value="InterPro"/>
</dbReference>
<dbReference type="InterPro" id="IPR000961">
    <property type="entry name" value="AGC-kinase_C"/>
</dbReference>
<organism evidence="1 2">
    <name type="scientific">Rhodnius prolixus</name>
    <name type="common">Triatomid bug</name>
    <dbReference type="NCBI Taxonomy" id="13249"/>
    <lineage>
        <taxon>Eukaryota</taxon>
        <taxon>Metazoa</taxon>
        <taxon>Ecdysozoa</taxon>
        <taxon>Arthropoda</taxon>
        <taxon>Hexapoda</taxon>
        <taxon>Insecta</taxon>
        <taxon>Pterygota</taxon>
        <taxon>Neoptera</taxon>
        <taxon>Paraneoptera</taxon>
        <taxon>Hemiptera</taxon>
        <taxon>Heteroptera</taxon>
        <taxon>Panheteroptera</taxon>
        <taxon>Cimicomorpha</taxon>
        <taxon>Reduviidae</taxon>
        <taxon>Triatominae</taxon>
        <taxon>Rhodnius</taxon>
    </lineage>
</organism>
<dbReference type="EMBL" id="ACPB03020309">
    <property type="status" value="NOT_ANNOTATED_CDS"/>
    <property type="molecule type" value="Genomic_DNA"/>
</dbReference>
<dbReference type="STRING" id="13249.T1I2M5"/>
<sequence>KEKINFKIRYHTTFGECNEDEFEYIRYLGQGSYGVVSMVRKKDNRLYYASKALSKHNIILNRKFQAVKNEKLVLQSIRFPFTIHLKYFCQDTKNIYFILPLLACGELYGYIQKMGRFEESLCCFVMSQLLLALEYLHYLGLIHRDLKLENILIDHVGYIKLADFGMCKWINYKRTYTVCGTAEYLAPEVLDHNGYGIAADWWSFGILAFEICSGQTPFLATEYFEIFHLITQALYEMPKYFSTTLSDLVTHLLQKDLTKRYGNLKNGVNDIKKHEFFKDVNWLELINRRIPSPLLPIVTLPNNLYFTPEPPPTPPEDEITKPFDERFINF</sequence>
<accession>T1I2M5</accession>
<proteinExistence type="predicted"/>
<evidence type="ECO:0000313" key="1">
    <source>
        <dbReference type="EnsemblMetazoa" id="RPRC010544-PA"/>
    </source>
</evidence>
<dbReference type="InParanoid" id="T1I2M5"/>
<dbReference type="InterPro" id="IPR011009">
    <property type="entry name" value="Kinase-like_dom_sf"/>
</dbReference>
<protein>
    <submittedName>
        <fullName evidence="1">Uncharacterized protein</fullName>
    </submittedName>
</protein>
<dbReference type="VEuPathDB" id="VectorBase:RPRC010544"/>
<dbReference type="FunFam" id="1.10.510.10:FF:000210">
    <property type="entry name" value="Non-specific serine/threonine protein kinase"/>
    <property type="match status" value="1"/>
</dbReference>
<keyword evidence="2" id="KW-1185">Reference proteome</keyword>
<dbReference type="HOGENOM" id="CLU_000288_63_5_1"/>
<dbReference type="EnsemblMetazoa" id="RPRC010544-RA">
    <property type="protein sequence ID" value="RPRC010544-PA"/>
    <property type="gene ID" value="RPRC010544"/>
</dbReference>
<evidence type="ECO:0000313" key="2">
    <source>
        <dbReference type="Proteomes" id="UP000015103"/>
    </source>
</evidence>
<dbReference type="PROSITE" id="PS51285">
    <property type="entry name" value="AGC_KINASE_CTER"/>
    <property type="match status" value="1"/>
</dbReference>
<dbReference type="SUPFAM" id="SSF56112">
    <property type="entry name" value="Protein kinase-like (PK-like)"/>
    <property type="match status" value="1"/>
</dbReference>
<name>T1I2M5_RHOPR</name>